<dbReference type="SUPFAM" id="SSF51419">
    <property type="entry name" value="PLP-binding barrel"/>
    <property type="match status" value="1"/>
</dbReference>
<evidence type="ECO:0000313" key="10">
    <source>
        <dbReference type="EMBL" id="GAA1997751.1"/>
    </source>
</evidence>
<dbReference type="RefSeq" id="WP_344066257.1">
    <property type="nucleotide sequence ID" value="NZ_BAAAOH010000001.1"/>
</dbReference>
<evidence type="ECO:0000256" key="2">
    <source>
        <dbReference type="ARBA" id="ARBA00008872"/>
    </source>
</evidence>
<dbReference type="PROSITE" id="PS00878">
    <property type="entry name" value="ODR_DC_2_1"/>
    <property type="match status" value="1"/>
</dbReference>
<keyword evidence="3" id="KW-0210">Decarboxylase</keyword>
<evidence type="ECO:0000259" key="9">
    <source>
        <dbReference type="Pfam" id="PF02784"/>
    </source>
</evidence>
<accession>A0ABP5EK36</accession>
<evidence type="ECO:0000256" key="7">
    <source>
        <dbReference type="ARBA" id="ARBA00034138"/>
    </source>
</evidence>
<protein>
    <recommendedName>
        <fullName evidence="7">ornithine decarboxylase</fullName>
        <ecNumber evidence="7">4.1.1.17</ecNumber>
    </recommendedName>
</protein>
<dbReference type="InterPro" id="IPR002433">
    <property type="entry name" value="Orn_de-COase"/>
</dbReference>
<evidence type="ECO:0000256" key="4">
    <source>
        <dbReference type="ARBA" id="ARBA00022898"/>
    </source>
</evidence>
<feature type="domain" description="Orn/DAP/Arg decarboxylase 2 N-terminal" evidence="9">
    <location>
        <begin position="51"/>
        <end position="284"/>
    </location>
</feature>
<dbReference type="EC" id="4.1.1.17" evidence="7"/>
<comment type="pathway">
    <text evidence="6">Amine and polyamine biosynthesis; putrescine biosynthesis via L-ornithine pathway; putrescine from L-ornithine: step 1/1.</text>
</comment>
<keyword evidence="4" id="KW-0663">Pyridoxal phosphate</keyword>
<evidence type="ECO:0000256" key="8">
    <source>
        <dbReference type="ARBA" id="ARBA00049127"/>
    </source>
</evidence>
<dbReference type="PRINTS" id="PR01182">
    <property type="entry name" value="ORNDCRBXLASE"/>
</dbReference>
<evidence type="ECO:0000256" key="3">
    <source>
        <dbReference type="ARBA" id="ARBA00022793"/>
    </source>
</evidence>
<evidence type="ECO:0000256" key="1">
    <source>
        <dbReference type="ARBA" id="ARBA00001933"/>
    </source>
</evidence>
<dbReference type="InterPro" id="IPR029066">
    <property type="entry name" value="PLP-binding_barrel"/>
</dbReference>
<dbReference type="Proteomes" id="UP001500326">
    <property type="component" value="Unassembled WGS sequence"/>
</dbReference>
<dbReference type="PANTHER" id="PTHR11482">
    <property type="entry name" value="ARGININE/DIAMINOPIMELATE/ORNITHINE DECARBOXYLASE"/>
    <property type="match status" value="1"/>
</dbReference>
<name>A0ABP5EK36_9MICO</name>
<evidence type="ECO:0000256" key="5">
    <source>
        <dbReference type="ARBA" id="ARBA00023239"/>
    </source>
</evidence>
<gene>
    <name evidence="10" type="ORF">GCM10009777_38600</name>
</gene>
<sequence>MTDATPRADLRSLRSLLGLRKAETSALLATDAARAAIAVHGTPLLLLDPERVRRQYRRLRNALPFVRFHYAVKALSHDAVVNVLADAGCGFDVATGDELALVLGRGVDAGRVIHTHPVKKASEIEEAIAAGVRTFVVDNDTELDKFVNAPSDVRILVRLAYRSPHAKSDLSSKFGVGAFEAAHLVERGLRRGIRIAGFSFHVGSQLDDPQRFADATAETLALMAELEKRLGVRFDILDIGGGFPVSYESPVATVEQVAAALRPVLEPHARRLDIIAEPGRVLVAEAMTLVTSVVGVAERADGRWYYLDDGLYGSYSNVLTENVHPLVFAERDLRGRDTDSDSHRWATLGGPTCDSTDVVAREALLPELVVGDLVVSPVMGAYTTVTATRFNGRPLTPVAVVGHGMTTGEVAAVPAGAVRQTVP</sequence>
<dbReference type="InterPro" id="IPR022653">
    <property type="entry name" value="De-COase2_pyr-phos_BS"/>
</dbReference>
<dbReference type="Pfam" id="PF02784">
    <property type="entry name" value="Orn_Arg_deC_N"/>
    <property type="match status" value="1"/>
</dbReference>
<reference evidence="11" key="1">
    <citation type="journal article" date="2019" name="Int. J. Syst. Evol. Microbiol.">
        <title>The Global Catalogue of Microorganisms (GCM) 10K type strain sequencing project: providing services to taxonomists for standard genome sequencing and annotation.</title>
        <authorList>
            <consortium name="The Broad Institute Genomics Platform"/>
            <consortium name="The Broad Institute Genome Sequencing Center for Infectious Disease"/>
            <person name="Wu L."/>
            <person name="Ma J."/>
        </authorList>
    </citation>
    <scope>NUCLEOTIDE SEQUENCE [LARGE SCALE GENOMIC DNA]</scope>
    <source>
        <strain evidence="11">JCM 14902</strain>
    </source>
</reference>
<evidence type="ECO:0000313" key="11">
    <source>
        <dbReference type="Proteomes" id="UP001500326"/>
    </source>
</evidence>
<comment type="catalytic activity">
    <reaction evidence="8">
        <text>L-ornithine + H(+) = putrescine + CO2</text>
        <dbReference type="Rhea" id="RHEA:22964"/>
        <dbReference type="ChEBI" id="CHEBI:15378"/>
        <dbReference type="ChEBI" id="CHEBI:16526"/>
        <dbReference type="ChEBI" id="CHEBI:46911"/>
        <dbReference type="ChEBI" id="CHEBI:326268"/>
        <dbReference type="EC" id="4.1.1.17"/>
    </reaction>
</comment>
<dbReference type="SUPFAM" id="SSF50621">
    <property type="entry name" value="Alanine racemase C-terminal domain-like"/>
    <property type="match status" value="1"/>
</dbReference>
<keyword evidence="11" id="KW-1185">Reference proteome</keyword>
<dbReference type="PANTHER" id="PTHR11482:SF6">
    <property type="entry name" value="ORNITHINE DECARBOXYLASE 1-RELATED"/>
    <property type="match status" value="1"/>
</dbReference>
<evidence type="ECO:0000256" key="6">
    <source>
        <dbReference type="ARBA" id="ARBA00034115"/>
    </source>
</evidence>
<dbReference type="Gene3D" id="3.20.20.10">
    <property type="entry name" value="Alanine racemase"/>
    <property type="match status" value="1"/>
</dbReference>
<dbReference type="InterPro" id="IPR009006">
    <property type="entry name" value="Ala_racemase/Decarboxylase_C"/>
</dbReference>
<dbReference type="CDD" id="cd00622">
    <property type="entry name" value="PLPDE_III_ODC"/>
    <property type="match status" value="1"/>
</dbReference>
<dbReference type="PRINTS" id="PR01179">
    <property type="entry name" value="ODADCRBXLASE"/>
</dbReference>
<dbReference type="EMBL" id="BAAAOH010000001">
    <property type="protein sequence ID" value="GAA1997751.1"/>
    <property type="molecule type" value="Genomic_DNA"/>
</dbReference>
<proteinExistence type="inferred from homology"/>
<comment type="cofactor">
    <cofactor evidence="1">
        <name>pyridoxal 5'-phosphate</name>
        <dbReference type="ChEBI" id="CHEBI:597326"/>
    </cofactor>
</comment>
<keyword evidence="5" id="KW-0456">Lyase</keyword>
<organism evidence="10 11">
    <name type="scientific">Microbacterium pumilum</name>
    <dbReference type="NCBI Taxonomy" id="344165"/>
    <lineage>
        <taxon>Bacteria</taxon>
        <taxon>Bacillati</taxon>
        <taxon>Actinomycetota</taxon>
        <taxon>Actinomycetes</taxon>
        <taxon>Micrococcales</taxon>
        <taxon>Microbacteriaceae</taxon>
        <taxon>Microbacterium</taxon>
    </lineage>
</organism>
<dbReference type="InterPro" id="IPR022644">
    <property type="entry name" value="De-COase2_N"/>
</dbReference>
<comment type="similarity">
    <text evidence="2">Belongs to the Orn/Lys/Arg decarboxylase class-II family.</text>
</comment>
<dbReference type="Gene3D" id="2.40.37.10">
    <property type="entry name" value="Lyase, Ornithine Decarboxylase, Chain A, domain 1"/>
    <property type="match status" value="1"/>
</dbReference>
<comment type="caution">
    <text evidence="10">The sequence shown here is derived from an EMBL/GenBank/DDBJ whole genome shotgun (WGS) entry which is preliminary data.</text>
</comment>
<dbReference type="InterPro" id="IPR000183">
    <property type="entry name" value="Orn/DAP/Arg_de-COase"/>
</dbReference>